<dbReference type="GO" id="GO:0051707">
    <property type="term" value="P:response to other organism"/>
    <property type="evidence" value="ECO:0007669"/>
    <property type="project" value="UniProtKB-ARBA"/>
</dbReference>
<keyword evidence="2" id="KW-1003">Cell membrane</keyword>
<dbReference type="FunFam" id="3.80.10.10:FF:000299">
    <property type="entry name" value="Piriformospora indica-insensitive protein 2"/>
    <property type="match status" value="1"/>
</dbReference>
<dbReference type="Pfam" id="PF00560">
    <property type="entry name" value="LRR_1"/>
    <property type="match status" value="3"/>
</dbReference>
<evidence type="ECO:0000256" key="6">
    <source>
        <dbReference type="ARBA" id="ARBA00023136"/>
    </source>
</evidence>
<proteinExistence type="predicted"/>
<evidence type="ECO:0000256" key="8">
    <source>
        <dbReference type="SAM" id="SignalP"/>
    </source>
</evidence>
<accession>A0AAE1IPZ9</accession>
<dbReference type="PRINTS" id="PR00019">
    <property type="entry name" value="LEURICHRPT"/>
</dbReference>
<dbReference type="PROSITE" id="PS51450">
    <property type="entry name" value="LRR"/>
    <property type="match status" value="1"/>
</dbReference>
<dbReference type="Gene3D" id="3.80.10.10">
    <property type="entry name" value="Ribonuclease Inhibitor"/>
    <property type="match status" value="3"/>
</dbReference>
<organism evidence="9 10">
    <name type="scientific">Acacia crassicarpa</name>
    <name type="common">northern wattle</name>
    <dbReference type="NCBI Taxonomy" id="499986"/>
    <lineage>
        <taxon>Eukaryota</taxon>
        <taxon>Viridiplantae</taxon>
        <taxon>Streptophyta</taxon>
        <taxon>Embryophyta</taxon>
        <taxon>Tracheophyta</taxon>
        <taxon>Spermatophyta</taxon>
        <taxon>Magnoliopsida</taxon>
        <taxon>eudicotyledons</taxon>
        <taxon>Gunneridae</taxon>
        <taxon>Pentapetalae</taxon>
        <taxon>rosids</taxon>
        <taxon>fabids</taxon>
        <taxon>Fabales</taxon>
        <taxon>Fabaceae</taxon>
        <taxon>Caesalpinioideae</taxon>
        <taxon>mimosoid clade</taxon>
        <taxon>Acacieae</taxon>
        <taxon>Acacia</taxon>
    </lineage>
</organism>
<keyword evidence="6 7" id="KW-0472">Membrane</keyword>
<dbReference type="Proteomes" id="UP001293593">
    <property type="component" value="Unassembled WGS sequence"/>
</dbReference>
<dbReference type="InterPro" id="IPR050994">
    <property type="entry name" value="At_inactive_RLKs"/>
</dbReference>
<evidence type="ECO:0000256" key="2">
    <source>
        <dbReference type="ARBA" id="ARBA00022475"/>
    </source>
</evidence>
<dbReference type="PANTHER" id="PTHR48010">
    <property type="entry name" value="OS05G0588300 PROTEIN"/>
    <property type="match status" value="1"/>
</dbReference>
<evidence type="ECO:0000256" key="5">
    <source>
        <dbReference type="ARBA" id="ARBA00022737"/>
    </source>
</evidence>
<evidence type="ECO:0000256" key="4">
    <source>
        <dbReference type="ARBA" id="ARBA00022729"/>
    </source>
</evidence>
<feature type="signal peptide" evidence="8">
    <location>
        <begin position="1"/>
        <end position="18"/>
    </location>
</feature>
<evidence type="ECO:0000256" key="7">
    <source>
        <dbReference type="SAM" id="Phobius"/>
    </source>
</evidence>
<dbReference type="PANTHER" id="PTHR48010:SF5">
    <property type="entry name" value="PROTEIN TOO MANY MOUTHS"/>
    <property type="match status" value="1"/>
</dbReference>
<reference evidence="9" key="1">
    <citation type="submission" date="2023-10" db="EMBL/GenBank/DDBJ databases">
        <title>Chromosome-level genome of the transformable northern wattle, Acacia crassicarpa.</title>
        <authorList>
            <person name="Massaro I."/>
            <person name="Sinha N.R."/>
            <person name="Poethig S."/>
            <person name="Leichty A.R."/>
        </authorList>
    </citation>
    <scope>NUCLEOTIDE SEQUENCE</scope>
    <source>
        <strain evidence="9">Acra3RX</strain>
        <tissue evidence="9">Leaf</tissue>
    </source>
</reference>
<feature type="transmembrane region" description="Helical" evidence="7">
    <location>
        <begin position="445"/>
        <end position="467"/>
    </location>
</feature>
<dbReference type="GO" id="GO:0005886">
    <property type="term" value="C:plasma membrane"/>
    <property type="evidence" value="ECO:0007669"/>
    <property type="project" value="UniProtKB-SubCell"/>
</dbReference>
<dbReference type="EMBL" id="JAWXYG010000014">
    <property type="protein sequence ID" value="KAK4254553.1"/>
    <property type="molecule type" value="Genomic_DNA"/>
</dbReference>
<keyword evidence="10" id="KW-1185">Reference proteome</keyword>
<feature type="chain" id="PRO_5042154986" description="Piriformospora indica-insensitive protein 2-like" evidence="8">
    <location>
        <begin position="19"/>
        <end position="468"/>
    </location>
</feature>
<dbReference type="AlphaFoldDB" id="A0AAE1IPZ9"/>
<evidence type="ECO:0008006" key="11">
    <source>
        <dbReference type="Google" id="ProtNLM"/>
    </source>
</evidence>
<gene>
    <name evidence="9" type="ORF">QN277_009921</name>
</gene>
<comment type="subcellular location">
    <subcellularLocation>
        <location evidence="1">Cell membrane</location>
    </subcellularLocation>
</comment>
<keyword evidence="3" id="KW-0433">Leucine-rich repeat</keyword>
<protein>
    <recommendedName>
        <fullName evidence="11">Piriformospora indica-insensitive protein 2-like</fullName>
    </recommendedName>
</protein>
<keyword evidence="7" id="KW-0812">Transmembrane</keyword>
<name>A0AAE1IPZ9_9FABA</name>
<dbReference type="SUPFAM" id="SSF52058">
    <property type="entry name" value="L domain-like"/>
    <property type="match status" value="1"/>
</dbReference>
<keyword evidence="5" id="KW-0677">Repeat</keyword>
<dbReference type="InterPro" id="IPR032675">
    <property type="entry name" value="LRR_dom_sf"/>
</dbReference>
<keyword evidence="7" id="KW-1133">Transmembrane helix</keyword>
<evidence type="ECO:0000256" key="3">
    <source>
        <dbReference type="ARBA" id="ARBA00022614"/>
    </source>
</evidence>
<dbReference type="FunFam" id="3.80.10.10:FF:000269">
    <property type="entry name" value="Piriformospora indica-insensitive protein 2"/>
    <property type="match status" value="1"/>
</dbReference>
<dbReference type="Pfam" id="PF13855">
    <property type="entry name" value="LRR_8"/>
    <property type="match status" value="2"/>
</dbReference>
<evidence type="ECO:0000313" key="9">
    <source>
        <dbReference type="EMBL" id="KAK4254553.1"/>
    </source>
</evidence>
<dbReference type="InterPro" id="IPR001611">
    <property type="entry name" value="Leu-rich_rpt"/>
</dbReference>
<keyword evidence="4 8" id="KW-0732">Signal</keyword>
<comment type="caution">
    <text evidence="9">The sequence shown here is derived from an EMBL/GenBank/DDBJ whole genome shotgun (WGS) entry which is preliminary data.</text>
</comment>
<evidence type="ECO:0000256" key="1">
    <source>
        <dbReference type="ARBA" id="ARBA00004236"/>
    </source>
</evidence>
<evidence type="ECO:0000313" key="10">
    <source>
        <dbReference type="Proteomes" id="UP001293593"/>
    </source>
</evidence>
<sequence length="468" mass="50695">MASVHLFLFGLLLFTAEAMVAMEDEELHGLFQVMGALLEDSDWVHEHPQPCTDTPWPGVKCEVSDDDDPQVFHVTEIHIGPDIVSPPPCKSSAYLSGSLLKLPYLKTISIFNCFVASPIILPATLFGSLSSLEHLALQSNPSLSGELPSSLGQVPRLRVLSLSQNSLQGQIPAQIGGLGCLEQLDLSYNNFSGQIPKEIGDLKRMAILDLSGNEIEGNLPYSVGQLNDLQKIDLHSNRLTGEVPSVLGKLKRLVLLDLSHNFLSGPVSETLSNLEVLEYLVLDGNPIKARIPLFIGNLKKLKSVSFSGCGLIGPIPNCFSTLKNLTALFLDNNSLSGPVPPNLGSLLNLDQLNLSHNNLSGVIELSDDFIGKLGERLDISGNSELCTSHHQPNKENLSPYLEIPACLSSKPRNGKSLAGESPEDPAEIKPTQYISSTSSNLSSSWLDLQVVLFTLITNFVICSLFFLL</sequence>